<name>A0AA39CA95_9HYME</name>
<feature type="compositionally biased region" description="Polar residues" evidence="1">
    <location>
        <begin position="71"/>
        <end position="84"/>
    </location>
</feature>
<reference evidence="2" key="2">
    <citation type="submission" date="2023-03" db="EMBL/GenBank/DDBJ databases">
        <authorList>
            <person name="Inwood S.N."/>
            <person name="Skelly J.G."/>
            <person name="Guhlin J."/>
            <person name="Harrop T.W.R."/>
            <person name="Goldson S.G."/>
            <person name="Dearden P.K."/>
        </authorList>
    </citation>
    <scope>NUCLEOTIDE SEQUENCE</scope>
    <source>
        <strain evidence="2">Irish</strain>
        <tissue evidence="2">Whole body</tissue>
    </source>
</reference>
<dbReference type="Proteomes" id="UP001168990">
    <property type="component" value="Unassembled WGS sequence"/>
</dbReference>
<feature type="compositionally biased region" description="Polar residues" evidence="1">
    <location>
        <begin position="98"/>
        <end position="124"/>
    </location>
</feature>
<keyword evidence="3" id="KW-1185">Reference proteome</keyword>
<comment type="caution">
    <text evidence="2">The sequence shown here is derived from an EMBL/GenBank/DDBJ whole genome shotgun (WGS) entry which is preliminary data.</text>
</comment>
<evidence type="ECO:0000256" key="1">
    <source>
        <dbReference type="SAM" id="MobiDB-lite"/>
    </source>
</evidence>
<accession>A0AA39CA95</accession>
<organism evidence="2 3">
    <name type="scientific">Microctonus aethiopoides</name>
    <dbReference type="NCBI Taxonomy" id="144406"/>
    <lineage>
        <taxon>Eukaryota</taxon>
        <taxon>Metazoa</taxon>
        <taxon>Ecdysozoa</taxon>
        <taxon>Arthropoda</taxon>
        <taxon>Hexapoda</taxon>
        <taxon>Insecta</taxon>
        <taxon>Pterygota</taxon>
        <taxon>Neoptera</taxon>
        <taxon>Endopterygota</taxon>
        <taxon>Hymenoptera</taxon>
        <taxon>Apocrita</taxon>
        <taxon>Ichneumonoidea</taxon>
        <taxon>Braconidae</taxon>
        <taxon>Euphorinae</taxon>
        <taxon>Microctonus</taxon>
    </lineage>
</organism>
<feature type="region of interest" description="Disordered" evidence="1">
    <location>
        <begin position="69"/>
        <end position="124"/>
    </location>
</feature>
<reference evidence="2" key="1">
    <citation type="journal article" date="2023" name="bioRxiv">
        <title>Scaffold-level genome assemblies of two parasitoid biocontrol wasps reveal the parthenogenesis mechanism and an associated novel virus.</title>
        <authorList>
            <person name="Inwood S."/>
            <person name="Skelly J."/>
            <person name="Guhlin J."/>
            <person name="Harrop T."/>
            <person name="Goldson S."/>
            <person name="Dearden P."/>
        </authorList>
    </citation>
    <scope>NUCLEOTIDE SEQUENCE</scope>
    <source>
        <strain evidence="2">Irish</strain>
        <tissue evidence="2">Whole body</tissue>
    </source>
</reference>
<evidence type="ECO:0000313" key="2">
    <source>
        <dbReference type="EMBL" id="KAK0160459.1"/>
    </source>
</evidence>
<dbReference type="AlphaFoldDB" id="A0AA39CA95"/>
<dbReference type="EMBL" id="JAQQBS010001423">
    <property type="protein sequence ID" value="KAK0160459.1"/>
    <property type="molecule type" value="Genomic_DNA"/>
</dbReference>
<evidence type="ECO:0000313" key="3">
    <source>
        <dbReference type="Proteomes" id="UP001168990"/>
    </source>
</evidence>
<sequence length="124" mass="13684">MSKPDATLVEKAAAIGCSQPQDLIFFDQEGIIQDENNVPLLYHWNRHSNNKNHISEKELTKLQKDLGIKTAPNNKFTPNLNSARGKTRAPTDIKDFSATLNADTSTKDNCVAEPSTSKPTDTTD</sequence>
<gene>
    <name evidence="2" type="ORF">PV328_007868</name>
</gene>
<protein>
    <submittedName>
        <fullName evidence="2">Uncharacterized protein</fullName>
    </submittedName>
</protein>
<proteinExistence type="predicted"/>